<dbReference type="PROSITE" id="PS00572">
    <property type="entry name" value="GLYCOSYL_HYDROL_F1_1"/>
    <property type="match status" value="1"/>
</dbReference>
<name>A0ABQ6Z0Y9_9ENTE</name>
<dbReference type="PANTHER" id="PTHR10353">
    <property type="entry name" value="GLYCOSYL HYDROLASE"/>
    <property type="match status" value="1"/>
</dbReference>
<dbReference type="PROSITE" id="PS00653">
    <property type="entry name" value="GLYCOSYL_HYDROL_F1_2"/>
    <property type="match status" value="1"/>
</dbReference>
<evidence type="ECO:0000256" key="5">
    <source>
        <dbReference type="RuleBase" id="RU004468"/>
    </source>
</evidence>
<dbReference type="InterPro" id="IPR033132">
    <property type="entry name" value="GH_1_N_CS"/>
</dbReference>
<comment type="caution">
    <text evidence="6">The sequence shown here is derived from an EMBL/GenBank/DDBJ whole genome shotgun (WGS) entry which is preliminary data.</text>
</comment>
<comment type="similarity">
    <text evidence="1 4">Belongs to the glycosyl hydrolase 1 family.</text>
</comment>
<dbReference type="Gene3D" id="3.20.20.80">
    <property type="entry name" value="Glycosidases"/>
    <property type="match status" value="1"/>
</dbReference>
<feature type="active site" description="Nucleophile" evidence="3">
    <location>
        <position position="373"/>
    </location>
</feature>
<dbReference type="SUPFAM" id="SSF51445">
    <property type="entry name" value="(Trans)glycosidases"/>
    <property type="match status" value="1"/>
</dbReference>
<keyword evidence="5" id="KW-0378">Hydrolase</keyword>
<dbReference type="PRINTS" id="PR00131">
    <property type="entry name" value="GLHYDRLASE1"/>
</dbReference>
<dbReference type="Proteomes" id="UP000782705">
    <property type="component" value="Unassembled WGS sequence"/>
</dbReference>
<dbReference type="PANTHER" id="PTHR10353:SF136">
    <property type="entry name" value="ARYL-PHOSPHO-BETA-D-GLUCOSIDASE BGLC"/>
    <property type="match status" value="1"/>
</dbReference>
<organism evidence="6 7">
    <name type="scientific">Candidatus Enterococcus willemsii</name>
    <dbReference type="NCBI Taxonomy" id="1857215"/>
    <lineage>
        <taxon>Bacteria</taxon>
        <taxon>Bacillati</taxon>
        <taxon>Bacillota</taxon>
        <taxon>Bacilli</taxon>
        <taxon>Lactobacillales</taxon>
        <taxon>Enterococcaceae</taxon>
        <taxon>Enterococcus</taxon>
    </lineage>
</organism>
<protein>
    <submittedName>
        <fullName evidence="6">Beta-glucosidase</fullName>
    </submittedName>
</protein>
<evidence type="ECO:0000256" key="2">
    <source>
        <dbReference type="ARBA" id="ARBA00023295"/>
    </source>
</evidence>
<keyword evidence="2 5" id="KW-0326">Glycosidase</keyword>
<accession>A0ABQ6Z0Y9</accession>
<dbReference type="Pfam" id="PF00232">
    <property type="entry name" value="Glyco_hydro_1"/>
    <property type="match status" value="1"/>
</dbReference>
<evidence type="ECO:0000256" key="1">
    <source>
        <dbReference type="ARBA" id="ARBA00010838"/>
    </source>
</evidence>
<dbReference type="InterPro" id="IPR017853">
    <property type="entry name" value="GH"/>
</dbReference>
<sequence>MKKMPENFLWGASTSAYQVEGAAEIDGKKLSQMDVLNADTGFANADVASDVYHRYKEDIQLMKEAGFTAHRFSIAWSRVFPDGVGEVNQKGIEFYDNFIDELLANGIEPVPTLYHYDMPMALVEKYDGWINRQSVEDFKYYAKFIIDRYKDKVKKWLTINEQSIIVEFWYKKNYIPEKYLDDPQVKFQLNHHLNLAHAFACSYVHEVVEDGIVGAAIGYSPVYGVDSTPKNMLAMLNAEDLKNHYFLDIYFKGKYPVGAMSYLKEKGWAPKIEEGDMAAIKKGYSDFLGVNYYASKCVKYPEGENNIYQEAKSNLAGKKNSMGAYEIMPDFYQYIKNPNAETNDWDWTIDPIGFEYLLRDIYERYEIPMIITENGLGAYDTLNEDGTVHDDYRIDYWEQHLKSIHRAIELGVPVFGFLPWSAIDVLSTSNG</sequence>
<evidence type="ECO:0000256" key="4">
    <source>
        <dbReference type="RuleBase" id="RU003690"/>
    </source>
</evidence>
<proteinExistence type="inferred from homology"/>
<reference evidence="6 7" key="1">
    <citation type="submission" date="2016-06" db="EMBL/GenBank/DDBJ databases">
        <title>Four novel species of enterococci isolated from chicken manure.</title>
        <authorList>
            <person name="Van Tyne D."/>
        </authorList>
    </citation>
    <scope>NUCLEOTIDE SEQUENCE [LARGE SCALE GENOMIC DNA]</scope>
    <source>
        <strain evidence="6 7">CU12B</strain>
    </source>
</reference>
<dbReference type="InterPro" id="IPR001360">
    <property type="entry name" value="Glyco_hydro_1"/>
</dbReference>
<dbReference type="InterPro" id="IPR018120">
    <property type="entry name" value="Glyco_hydro_1_AS"/>
</dbReference>
<evidence type="ECO:0000313" key="6">
    <source>
        <dbReference type="EMBL" id="KAF1305013.1"/>
    </source>
</evidence>
<dbReference type="EMBL" id="MAEL01000027">
    <property type="protein sequence ID" value="KAF1305013.1"/>
    <property type="molecule type" value="Genomic_DNA"/>
</dbReference>
<evidence type="ECO:0000313" key="7">
    <source>
        <dbReference type="Proteomes" id="UP000782705"/>
    </source>
</evidence>
<gene>
    <name evidence="6" type="ORF">BAU17_12880</name>
</gene>
<evidence type="ECO:0000256" key="3">
    <source>
        <dbReference type="PROSITE-ProRule" id="PRU10055"/>
    </source>
</evidence>
<keyword evidence="7" id="KW-1185">Reference proteome</keyword>